<evidence type="ECO:0000313" key="3">
    <source>
        <dbReference type="Proteomes" id="UP000516437"/>
    </source>
</evidence>
<evidence type="ECO:0000256" key="1">
    <source>
        <dbReference type="SAM" id="Phobius"/>
    </source>
</evidence>
<keyword evidence="1" id="KW-1133">Transmembrane helix</keyword>
<evidence type="ECO:0000313" key="2">
    <source>
        <dbReference type="EMBL" id="KAB1224584.1"/>
    </source>
</evidence>
<keyword evidence="3" id="KW-1185">Reference proteome</keyword>
<feature type="transmembrane region" description="Helical" evidence="1">
    <location>
        <begin position="166"/>
        <end position="190"/>
    </location>
</feature>
<proteinExistence type="predicted"/>
<protein>
    <submittedName>
        <fullName evidence="2">Regulatory-associated protein of TOR 1</fullName>
    </submittedName>
</protein>
<dbReference type="Proteomes" id="UP000516437">
    <property type="component" value="Chromosome 2"/>
</dbReference>
<keyword evidence="1" id="KW-0812">Transmembrane</keyword>
<reference evidence="2 3" key="1">
    <citation type="journal article" date="2019" name="Plant Biotechnol. J.">
        <title>The red bayberry genome and genetic basis of sex determination.</title>
        <authorList>
            <person name="Jia H.M."/>
            <person name="Jia H.J."/>
            <person name="Cai Q.L."/>
            <person name="Wang Y."/>
            <person name="Zhao H.B."/>
            <person name="Yang W.F."/>
            <person name="Wang G.Y."/>
            <person name="Li Y.H."/>
            <person name="Zhan D.L."/>
            <person name="Shen Y.T."/>
            <person name="Niu Q.F."/>
            <person name="Chang L."/>
            <person name="Qiu J."/>
            <person name="Zhao L."/>
            <person name="Xie H.B."/>
            <person name="Fu W.Y."/>
            <person name="Jin J."/>
            <person name="Li X.W."/>
            <person name="Jiao Y."/>
            <person name="Zhou C.C."/>
            <person name="Tu T."/>
            <person name="Chai C.Y."/>
            <person name="Gao J.L."/>
            <person name="Fan L.J."/>
            <person name="van de Weg E."/>
            <person name="Wang J.Y."/>
            <person name="Gao Z.S."/>
        </authorList>
    </citation>
    <scope>NUCLEOTIDE SEQUENCE [LARGE SCALE GENOMIC DNA]</scope>
    <source>
        <tissue evidence="2">Leaves</tissue>
    </source>
</reference>
<dbReference type="AlphaFoldDB" id="A0A6A1WHA9"/>
<name>A0A6A1WHA9_9ROSI</name>
<gene>
    <name evidence="2" type="ORF">CJ030_MR2G004976</name>
</gene>
<sequence length="216" mass="23416">MLFLAVPPLLYAPQSSSSGAGVYRVFRHLPLVFWGFPSWIPSLFSEESPYAAGLLASEFGGYGIGDVMASRYSQSSVVTTVVSNYFDDCASSHEDVDLVSQRRDLETASSSHGIASGSTTTSMAYLPHNKVLSELRHGAFEACVPTGPSDNGLVSKWRPKDRVRPLVFVAARPLSLMLGMLLGCCLLVIWRRVASLFASTVLQCLTESLYLGNLTL</sequence>
<dbReference type="OrthoDB" id="1750756at2759"/>
<accession>A0A6A1WHA9</accession>
<comment type="caution">
    <text evidence="2">The sequence shown here is derived from an EMBL/GenBank/DDBJ whole genome shotgun (WGS) entry which is preliminary data.</text>
</comment>
<keyword evidence="1" id="KW-0472">Membrane</keyword>
<dbReference type="EMBL" id="RXIC02000020">
    <property type="protein sequence ID" value="KAB1224584.1"/>
    <property type="molecule type" value="Genomic_DNA"/>
</dbReference>
<organism evidence="2 3">
    <name type="scientific">Morella rubra</name>
    <name type="common">Chinese bayberry</name>
    <dbReference type="NCBI Taxonomy" id="262757"/>
    <lineage>
        <taxon>Eukaryota</taxon>
        <taxon>Viridiplantae</taxon>
        <taxon>Streptophyta</taxon>
        <taxon>Embryophyta</taxon>
        <taxon>Tracheophyta</taxon>
        <taxon>Spermatophyta</taxon>
        <taxon>Magnoliopsida</taxon>
        <taxon>eudicotyledons</taxon>
        <taxon>Gunneridae</taxon>
        <taxon>Pentapetalae</taxon>
        <taxon>rosids</taxon>
        <taxon>fabids</taxon>
        <taxon>Fagales</taxon>
        <taxon>Myricaceae</taxon>
        <taxon>Morella</taxon>
    </lineage>
</organism>